<comment type="caution">
    <text evidence="3">The sequence shown here is derived from an EMBL/GenBank/DDBJ whole genome shotgun (WGS) entry which is preliminary data.</text>
</comment>
<keyword evidence="4" id="KW-1185">Reference proteome</keyword>
<reference evidence="3 4" key="1">
    <citation type="submission" date="2018-06" db="EMBL/GenBank/DDBJ databases">
        <title>Streptomyces reniochalinae sp. nov. and Streptomyces diacarnus sp. nov. from marine sponges.</title>
        <authorList>
            <person name="Li L."/>
        </authorList>
    </citation>
    <scope>NUCLEOTIDE SEQUENCE [LARGE SCALE GENOMIC DNA]</scope>
    <source>
        <strain evidence="3 4">LHW51701</strain>
    </source>
</reference>
<sequence length="246" mass="25504">MRRTRSRWIALPLAAAALTLAGAGYASAVNPVAQGAGDESARTAASAACLADSTTLVGDLDGDGRADRITNPGHTGTEMTVEWGNKDGSFGEKHTVRDLVGAGRAEDAAAAVADFDNDGKLDMVLNIVEPSGGDDPSTADLAEFRPGPLNRIDLTSPDAVHSDIGDHGEVRELSVARYNDDDTPDLAVLNNIGDGMMDREARLSQPGGGLGDYDGVANGKYGESGTWAEPPAMPTDGWSQFFSPCA</sequence>
<dbReference type="Pfam" id="PF13517">
    <property type="entry name" value="FG-GAP_3"/>
    <property type="match status" value="1"/>
</dbReference>
<dbReference type="SUPFAM" id="SSF69318">
    <property type="entry name" value="Integrin alpha N-terminal domain"/>
    <property type="match status" value="1"/>
</dbReference>
<feature type="signal peptide" evidence="2">
    <location>
        <begin position="1"/>
        <end position="28"/>
    </location>
</feature>
<evidence type="ECO:0000313" key="4">
    <source>
        <dbReference type="Proteomes" id="UP000252914"/>
    </source>
</evidence>
<evidence type="ECO:0000256" key="2">
    <source>
        <dbReference type="SAM" id="SignalP"/>
    </source>
</evidence>
<accession>A0A367FDY4</accession>
<proteinExistence type="predicted"/>
<dbReference type="AlphaFoldDB" id="A0A367FDY4"/>
<dbReference type="RefSeq" id="WP_114020286.1">
    <property type="nucleotide sequence ID" value="NZ_JBEYTF010000012.1"/>
</dbReference>
<keyword evidence="1 2" id="KW-0732">Signal</keyword>
<evidence type="ECO:0000313" key="3">
    <source>
        <dbReference type="EMBL" id="RCG28129.1"/>
    </source>
</evidence>
<dbReference type="InterPro" id="IPR013517">
    <property type="entry name" value="FG-GAP"/>
</dbReference>
<gene>
    <name evidence="3" type="ORF">DTL70_03255</name>
</gene>
<evidence type="ECO:0000256" key="1">
    <source>
        <dbReference type="ARBA" id="ARBA00022729"/>
    </source>
</evidence>
<name>A0A367FDY4_9ACTN</name>
<dbReference type="Proteomes" id="UP000252914">
    <property type="component" value="Unassembled WGS sequence"/>
</dbReference>
<feature type="chain" id="PRO_5017033475" evidence="2">
    <location>
        <begin position="29"/>
        <end position="246"/>
    </location>
</feature>
<dbReference type="InterPro" id="IPR028994">
    <property type="entry name" value="Integrin_alpha_N"/>
</dbReference>
<dbReference type="EMBL" id="QOIN01000026">
    <property type="protein sequence ID" value="RCG28129.1"/>
    <property type="molecule type" value="Genomic_DNA"/>
</dbReference>
<organism evidence="3 4">
    <name type="scientific">Streptomyces diacarni</name>
    <dbReference type="NCBI Taxonomy" id="2800381"/>
    <lineage>
        <taxon>Bacteria</taxon>
        <taxon>Bacillati</taxon>
        <taxon>Actinomycetota</taxon>
        <taxon>Actinomycetes</taxon>
        <taxon>Kitasatosporales</taxon>
        <taxon>Streptomycetaceae</taxon>
        <taxon>Streptomyces</taxon>
    </lineage>
</organism>
<protein>
    <submittedName>
        <fullName evidence="3">VCBS repeat-containing protein</fullName>
    </submittedName>
</protein>